<protein>
    <submittedName>
        <fullName evidence="1">Uncharacterized protein</fullName>
    </submittedName>
</protein>
<sequence>MKQMFLWPMVEVGDRIRFKRDLDCGPTDEHPAFIYAEKGGYGTITKVGGCREGYWALWDGWKSAAFGCSREEFEVMKNET</sequence>
<evidence type="ECO:0000313" key="1">
    <source>
        <dbReference type="EMBL" id="KKM96913.1"/>
    </source>
</evidence>
<organism evidence="1">
    <name type="scientific">marine sediment metagenome</name>
    <dbReference type="NCBI Taxonomy" id="412755"/>
    <lineage>
        <taxon>unclassified sequences</taxon>
        <taxon>metagenomes</taxon>
        <taxon>ecological metagenomes</taxon>
    </lineage>
</organism>
<gene>
    <name evidence="1" type="ORF">LCGC14_1173230</name>
</gene>
<name>A0A0F9LU45_9ZZZZ</name>
<dbReference type="AlphaFoldDB" id="A0A0F9LU45"/>
<proteinExistence type="predicted"/>
<accession>A0A0F9LU45</accession>
<dbReference type="EMBL" id="LAZR01005816">
    <property type="protein sequence ID" value="KKM96913.1"/>
    <property type="molecule type" value="Genomic_DNA"/>
</dbReference>
<comment type="caution">
    <text evidence="1">The sequence shown here is derived from an EMBL/GenBank/DDBJ whole genome shotgun (WGS) entry which is preliminary data.</text>
</comment>
<reference evidence="1" key="1">
    <citation type="journal article" date="2015" name="Nature">
        <title>Complex archaea that bridge the gap between prokaryotes and eukaryotes.</title>
        <authorList>
            <person name="Spang A."/>
            <person name="Saw J.H."/>
            <person name="Jorgensen S.L."/>
            <person name="Zaremba-Niedzwiedzka K."/>
            <person name="Martijn J."/>
            <person name="Lind A.E."/>
            <person name="van Eijk R."/>
            <person name="Schleper C."/>
            <person name="Guy L."/>
            <person name="Ettema T.J."/>
        </authorList>
    </citation>
    <scope>NUCLEOTIDE SEQUENCE</scope>
</reference>